<evidence type="ECO:0000256" key="1">
    <source>
        <dbReference type="SAM" id="MobiDB-lite"/>
    </source>
</evidence>
<name>A0A422MU18_9TRYP</name>
<organism evidence="2 3">
    <name type="scientific">Trypanosoma conorhini</name>
    <dbReference type="NCBI Taxonomy" id="83891"/>
    <lineage>
        <taxon>Eukaryota</taxon>
        <taxon>Discoba</taxon>
        <taxon>Euglenozoa</taxon>
        <taxon>Kinetoplastea</taxon>
        <taxon>Metakinetoplastina</taxon>
        <taxon>Trypanosomatida</taxon>
        <taxon>Trypanosomatidae</taxon>
        <taxon>Trypanosoma</taxon>
    </lineage>
</organism>
<feature type="non-terminal residue" evidence="2">
    <location>
        <position position="1"/>
    </location>
</feature>
<sequence length="256" mass="27398">GDNGGPLSFFCARQRRVGGADVRHPRGCVLKFPQRCFRKFISRLAVCVRGAGAPKKNKVKAQAHAPRRSGPAMTLQMRRSTPSVARVGPVSSALRRRDGEAVNTPATRLADVFSAHSRSSAELCSVAWHFARQPRASEPPPHFILHGRVPGAKTSERRSQTALRALRSRPPIECRGGHAPSTPPAACIPCVSPPDRHRRPIHPVATCQGRRALAASRGSAAMEPAKITYARATYPPSGGGLSVSGRKAKKSLGVLP</sequence>
<evidence type="ECO:0000313" key="3">
    <source>
        <dbReference type="Proteomes" id="UP000284403"/>
    </source>
</evidence>
<feature type="compositionally biased region" description="Basic residues" evidence="1">
    <location>
        <begin position="55"/>
        <end position="67"/>
    </location>
</feature>
<comment type="caution">
    <text evidence="2">The sequence shown here is derived from an EMBL/GenBank/DDBJ whole genome shotgun (WGS) entry which is preliminary data.</text>
</comment>
<proteinExistence type="predicted"/>
<protein>
    <submittedName>
        <fullName evidence="2">Uncharacterized protein</fullName>
    </submittedName>
</protein>
<accession>A0A422MU18</accession>
<evidence type="ECO:0000313" key="2">
    <source>
        <dbReference type="EMBL" id="RNE96667.1"/>
    </source>
</evidence>
<gene>
    <name evidence="2" type="ORF">Tco025E_09685</name>
</gene>
<reference evidence="2 3" key="1">
    <citation type="journal article" date="2018" name="BMC Genomics">
        <title>Genomic comparison of Trypanosoma conorhini and Trypanosoma rangeli to Trypanosoma cruzi strains of high and low virulence.</title>
        <authorList>
            <person name="Bradwell K.R."/>
            <person name="Koparde V.N."/>
            <person name="Matveyev A.V."/>
            <person name="Serrano M.G."/>
            <person name="Alves J.M."/>
            <person name="Parikh H."/>
            <person name="Huang B."/>
            <person name="Lee V."/>
            <person name="Espinosa-Alvarez O."/>
            <person name="Ortiz P.A."/>
            <person name="Costa-Martins A.G."/>
            <person name="Teixeira M.M."/>
            <person name="Buck G.A."/>
        </authorList>
    </citation>
    <scope>NUCLEOTIDE SEQUENCE [LARGE SCALE GENOMIC DNA]</scope>
    <source>
        <strain evidence="2 3">025E</strain>
    </source>
</reference>
<feature type="region of interest" description="Disordered" evidence="1">
    <location>
        <begin position="55"/>
        <end position="90"/>
    </location>
</feature>
<dbReference type="RefSeq" id="XP_029223400.1">
    <property type="nucleotide sequence ID" value="XM_029376495.1"/>
</dbReference>
<dbReference type="GeneID" id="40323296"/>
<dbReference type="AlphaFoldDB" id="A0A422MU18"/>
<keyword evidence="3" id="KW-1185">Reference proteome</keyword>
<feature type="region of interest" description="Disordered" evidence="1">
    <location>
        <begin position="231"/>
        <end position="256"/>
    </location>
</feature>
<dbReference type="EMBL" id="MKKU01001231">
    <property type="protein sequence ID" value="RNE96667.1"/>
    <property type="molecule type" value="Genomic_DNA"/>
</dbReference>
<dbReference type="Proteomes" id="UP000284403">
    <property type="component" value="Unassembled WGS sequence"/>
</dbReference>